<proteinExistence type="predicted"/>
<evidence type="ECO:0000313" key="3">
    <source>
        <dbReference type="Proteomes" id="UP000249497"/>
    </source>
</evidence>
<sequence>MVELWTEPAMNLLAVMGLVFCRVCSAANPLMWGAGRASLPAKITTVGDAFGCGSIWVMFKKVYGNHVRVLSKSFRIISYD</sequence>
<keyword evidence="3" id="KW-1185">Reference proteome</keyword>
<dbReference type="OrthoDB" id="10479571at2759"/>
<evidence type="ECO:0000313" key="2">
    <source>
        <dbReference type="EMBL" id="RAH81000.1"/>
    </source>
</evidence>
<keyword evidence="1" id="KW-0732">Signal</keyword>
<gene>
    <name evidence="2" type="ORF">BO86DRAFT_119241</name>
</gene>
<feature type="signal peptide" evidence="1">
    <location>
        <begin position="1"/>
        <end position="26"/>
    </location>
</feature>
<dbReference type="Proteomes" id="UP000249497">
    <property type="component" value="Unassembled WGS sequence"/>
</dbReference>
<accession>A0A8T8WZD0</accession>
<dbReference type="RefSeq" id="XP_025526894.1">
    <property type="nucleotide sequence ID" value="XM_025665995.1"/>
</dbReference>
<dbReference type="EMBL" id="KZ824799">
    <property type="protein sequence ID" value="RAH81000.1"/>
    <property type="molecule type" value="Genomic_DNA"/>
</dbReference>
<dbReference type="GeneID" id="37169687"/>
<name>A0A8T8WZD0_ASPJA</name>
<reference evidence="2 3" key="1">
    <citation type="submission" date="2018-02" db="EMBL/GenBank/DDBJ databases">
        <title>The genomes of Aspergillus section Nigri reveals drivers in fungal speciation.</title>
        <authorList>
            <consortium name="DOE Joint Genome Institute"/>
            <person name="Vesth T.C."/>
            <person name="Nybo J."/>
            <person name="Theobald S."/>
            <person name="Brandl J."/>
            <person name="Frisvad J.C."/>
            <person name="Nielsen K.F."/>
            <person name="Lyhne E.K."/>
            <person name="Kogle M.E."/>
            <person name="Kuo A."/>
            <person name="Riley R."/>
            <person name="Clum A."/>
            <person name="Nolan M."/>
            <person name="Lipzen A."/>
            <person name="Salamov A."/>
            <person name="Henrissat B."/>
            <person name="Wiebenga A."/>
            <person name="De vries R.P."/>
            <person name="Grigoriev I.V."/>
            <person name="Mortensen U.H."/>
            <person name="Andersen M.R."/>
            <person name="Baker S.E."/>
        </authorList>
    </citation>
    <scope>NUCLEOTIDE SEQUENCE [LARGE SCALE GENOMIC DNA]</scope>
    <source>
        <strain evidence="2 3">CBS 114.51</strain>
    </source>
</reference>
<evidence type="ECO:0000256" key="1">
    <source>
        <dbReference type="SAM" id="SignalP"/>
    </source>
</evidence>
<protein>
    <submittedName>
        <fullName evidence="2">Uncharacterized protein</fullName>
    </submittedName>
</protein>
<feature type="chain" id="PRO_5035726937" evidence="1">
    <location>
        <begin position="27"/>
        <end position="80"/>
    </location>
</feature>
<organism evidence="2 3">
    <name type="scientific">Aspergillus japonicus CBS 114.51</name>
    <dbReference type="NCBI Taxonomy" id="1448312"/>
    <lineage>
        <taxon>Eukaryota</taxon>
        <taxon>Fungi</taxon>
        <taxon>Dikarya</taxon>
        <taxon>Ascomycota</taxon>
        <taxon>Pezizomycotina</taxon>
        <taxon>Eurotiomycetes</taxon>
        <taxon>Eurotiomycetidae</taxon>
        <taxon>Eurotiales</taxon>
        <taxon>Aspergillaceae</taxon>
        <taxon>Aspergillus</taxon>
        <taxon>Aspergillus subgen. Circumdati</taxon>
    </lineage>
</organism>
<dbReference type="AlphaFoldDB" id="A0A8T8WZD0"/>